<dbReference type="CDD" id="cd00609">
    <property type="entry name" value="AAT_like"/>
    <property type="match status" value="1"/>
</dbReference>
<dbReference type="HAMAP" id="MF_01023">
    <property type="entry name" value="HisC_aminotrans_2"/>
    <property type="match status" value="1"/>
</dbReference>
<comment type="cofactor">
    <cofactor evidence="1 9">
        <name>pyridoxal 5'-phosphate</name>
        <dbReference type="ChEBI" id="CHEBI:597326"/>
    </cofactor>
</comment>
<evidence type="ECO:0000256" key="8">
    <source>
        <dbReference type="ARBA" id="ARBA00023102"/>
    </source>
</evidence>
<dbReference type="InterPro" id="IPR005861">
    <property type="entry name" value="HisP_aminotrans"/>
</dbReference>
<evidence type="ECO:0000256" key="6">
    <source>
        <dbReference type="ARBA" id="ARBA00022679"/>
    </source>
</evidence>
<dbReference type="PANTHER" id="PTHR42885:SF2">
    <property type="entry name" value="HISTIDINOL-PHOSPHATE AMINOTRANSFERASE"/>
    <property type="match status" value="1"/>
</dbReference>
<evidence type="ECO:0000256" key="3">
    <source>
        <dbReference type="ARBA" id="ARBA00011738"/>
    </source>
</evidence>
<dbReference type="OrthoDB" id="9813612at2"/>
<dbReference type="InterPro" id="IPR015422">
    <property type="entry name" value="PyrdxlP-dep_Trfase_small"/>
</dbReference>
<dbReference type="SUPFAM" id="SSF53383">
    <property type="entry name" value="PLP-dependent transferases"/>
    <property type="match status" value="1"/>
</dbReference>
<feature type="modified residue" description="N6-(pyridoxal phosphate)lysine" evidence="9">
    <location>
        <position position="212"/>
    </location>
</feature>
<dbReference type="EC" id="2.6.1.9" evidence="9"/>
<evidence type="ECO:0000259" key="10">
    <source>
        <dbReference type="Pfam" id="PF00155"/>
    </source>
</evidence>
<dbReference type="Gene3D" id="3.90.1150.10">
    <property type="entry name" value="Aspartate Aminotransferase, domain 1"/>
    <property type="match status" value="1"/>
</dbReference>
<comment type="pathway">
    <text evidence="9">Amino-acid biosynthesis; L-histidine biosynthesis; L-histidine from 5-phospho-alpha-D-ribose 1-diphosphate: step 7/9.</text>
</comment>
<dbReference type="Gene3D" id="3.40.640.10">
    <property type="entry name" value="Type I PLP-dependent aspartate aminotransferase-like (Major domain)"/>
    <property type="match status" value="1"/>
</dbReference>
<keyword evidence="4 9" id="KW-0032">Aminotransferase</keyword>
<comment type="subunit">
    <text evidence="3 9">Homodimer.</text>
</comment>
<dbReference type="GO" id="GO:0000105">
    <property type="term" value="P:L-histidine biosynthetic process"/>
    <property type="evidence" value="ECO:0007669"/>
    <property type="project" value="UniProtKB-UniRule"/>
</dbReference>
<dbReference type="InterPro" id="IPR015421">
    <property type="entry name" value="PyrdxlP-dep_Trfase_major"/>
</dbReference>
<dbReference type="PROSITE" id="PS00599">
    <property type="entry name" value="AA_TRANSFER_CLASS_2"/>
    <property type="match status" value="1"/>
</dbReference>
<reference evidence="11 12" key="1">
    <citation type="submission" date="2018-03" db="EMBL/GenBank/DDBJ databases">
        <title>Genome sequence of Clostridium vincentii DSM 10228.</title>
        <authorList>
            <person name="Poehlein A."/>
            <person name="Daniel R."/>
        </authorList>
    </citation>
    <scope>NUCLEOTIDE SEQUENCE [LARGE SCALE GENOMIC DNA]</scope>
    <source>
        <strain evidence="11 12">DSM 10228</strain>
    </source>
</reference>
<keyword evidence="5 9" id="KW-0028">Amino-acid biosynthesis</keyword>
<feature type="domain" description="Aminotransferase class I/classII large" evidence="10">
    <location>
        <begin position="25"/>
        <end position="347"/>
    </location>
</feature>
<sequence>MKIKDYIEKLDSYIPGFQPDSNDEEVIKLNANENAFLPSPKVFEALKNLEPNKLRLYPEARSEELRKAIAKVYNVKSSEVLCGNGSDEIIGLIIKVFLAEGEKLATPYPTYTVYKSSASMEGVKCVFVKTDNEFKIDIPGLLKENAEAIFIVNPNAPTGVFLSIGEIKTLLNTYDGLLVIDEAYMDFCTEDATMIKYINEYDNLIVLRTMSKSYSLCGARVGYCFACEKLIAYMDKCRDSYNLNYISQTIACAAMQDEVYHKETVKKVIENRRYLSEKLIELGFEVIPSQTNFLLCKPPKNKIASEIMNELIKVKIYIRYFSSEMLDDKLRISIGTKEEIDKLIKSIRDIL</sequence>
<dbReference type="EMBL" id="PVXQ01000015">
    <property type="protein sequence ID" value="PRR82549.1"/>
    <property type="molecule type" value="Genomic_DNA"/>
</dbReference>
<dbReference type="UniPathway" id="UPA00031">
    <property type="reaction ID" value="UER00012"/>
</dbReference>
<accession>A0A2T0BF95</accession>
<keyword evidence="12" id="KW-1185">Reference proteome</keyword>
<keyword evidence="6 9" id="KW-0808">Transferase</keyword>
<dbReference type="InterPro" id="IPR001917">
    <property type="entry name" value="Aminotrans_II_pyridoxalP_BS"/>
</dbReference>
<dbReference type="Pfam" id="PF00155">
    <property type="entry name" value="Aminotran_1_2"/>
    <property type="match status" value="1"/>
</dbReference>
<dbReference type="AlphaFoldDB" id="A0A2T0BF95"/>
<comment type="catalytic activity">
    <reaction evidence="9">
        <text>L-histidinol phosphate + 2-oxoglutarate = 3-(imidazol-4-yl)-2-oxopropyl phosphate + L-glutamate</text>
        <dbReference type="Rhea" id="RHEA:23744"/>
        <dbReference type="ChEBI" id="CHEBI:16810"/>
        <dbReference type="ChEBI" id="CHEBI:29985"/>
        <dbReference type="ChEBI" id="CHEBI:57766"/>
        <dbReference type="ChEBI" id="CHEBI:57980"/>
        <dbReference type="EC" id="2.6.1.9"/>
    </reaction>
</comment>
<protein>
    <recommendedName>
        <fullName evidence="9">Histidinol-phosphate aminotransferase</fullName>
        <ecNumber evidence="9">2.6.1.9</ecNumber>
    </recommendedName>
    <alternativeName>
        <fullName evidence="9">Imidazole acetol-phosphate transaminase</fullName>
    </alternativeName>
</protein>
<evidence type="ECO:0000256" key="5">
    <source>
        <dbReference type="ARBA" id="ARBA00022605"/>
    </source>
</evidence>
<evidence type="ECO:0000313" key="11">
    <source>
        <dbReference type="EMBL" id="PRR82549.1"/>
    </source>
</evidence>
<evidence type="ECO:0000313" key="12">
    <source>
        <dbReference type="Proteomes" id="UP000239471"/>
    </source>
</evidence>
<dbReference type="GO" id="GO:0004400">
    <property type="term" value="F:histidinol-phosphate transaminase activity"/>
    <property type="evidence" value="ECO:0007669"/>
    <property type="project" value="UniProtKB-UniRule"/>
</dbReference>
<keyword evidence="8 9" id="KW-0368">Histidine biosynthesis</keyword>
<dbReference type="RefSeq" id="WP_106059667.1">
    <property type="nucleotide sequence ID" value="NZ_PVXQ01000015.1"/>
</dbReference>
<comment type="similarity">
    <text evidence="2 9">Belongs to the class-II pyridoxal-phosphate-dependent aminotransferase family. Histidinol-phosphate aminotransferase subfamily.</text>
</comment>
<keyword evidence="7 9" id="KW-0663">Pyridoxal phosphate</keyword>
<organism evidence="11 12">
    <name type="scientific">Clostridium vincentii</name>
    <dbReference type="NCBI Taxonomy" id="52704"/>
    <lineage>
        <taxon>Bacteria</taxon>
        <taxon>Bacillati</taxon>
        <taxon>Bacillota</taxon>
        <taxon>Clostridia</taxon>
        <taxon>Eubacteriales</taxon>
        <taxon>Clostridiaceae</taxon>
        <taxon>Clostridium</taxon>
    </lineage>
</organism>
<evidence type="ECO:0000256" key="1">
    <source>
        <dbReference type="ARBA" id="ARBA00001933"/>
    </source>
</evidence>
<dbReference type="PANTHER" id="PTHR42885">
    <property type="entry name" value="HISTIDINOL-PHOSPHATE AMINOTRANSFERASE-RELATED"/>
    <property type="match status" value="1"/>
</dbReference>
<evidence type="ECO:0000256" key="7">
    <source>
        <dbReference type="ARBA" id="ARBA00022898"/>
    </source>
</evidence>
<dbReference type="InterPro" id="IPR015424">
    <property type="entry name" value="PyrdxlP-dep_Trfase"/>
</dbReference>
<name>A0A2T0BF95_9CLOT</name>
<evidence type="ECO:0000256" key="4">
    <source>
        <dbReference type="ARBA" id="ARBA00022576"/>
    </source>
</evidence>
<evidence type="ECO:0000256" key="9">
    <source>
        <dbReference type="HAMAP-Rule" id="MF_01023"/>
    </source>
</evidence>
<gene>
    <name evidence="9 11" type="primary">hisC</name>
    <name evidence="11" type="ORF">CLVI_16840</name>
</gene>
<dbReference type="Proteomes" id="UP000239471">
    <property type="component" value="Unassembled WGS sequence"/>
</dbReference>
<proteinExistence type="inferred from homology"/>
<dbReference type="InterPro" id="IPR004839">
    <property type="entry name" value="Aminotransferase_I/II_large"/>
</dbReference>
<comment type="caution">
    <text evidence="11">The sequence shown here is derived from an EMBL/GenBank/DDBJ whole genome shotgun (WGS) entry which is preliminary data.</text>
</comment>
<evidence type="ECO:0000256" key="2">
    <source>
        <dbReference type="ARBA" id="ARBA00007970"/>
    </source>
</evidence>
<dbReference type="GO" id="GO:0030170">
    <property type="term" value="F:pyridoxal phosphate binding"/>
    <property type="evidence" value="ECO:0007669"/>
    <property type="project" value="InterPro"/>
</dbReference>
<dbReference type="NCBIfam" id="TIGR01141">
    <property type="entry name" value="hisC"/>
    <property type="match status" value="1"/>
</dbReference>